<evidence type="ECO:0000259" key="2">
    <source>
        <dbReference type="Pfam" id="PF13349"/>
    </source>
</evidence>
<organism evidence="3 4">
    <name type="scientific">Vagococcus allomyrinae</name>
    <dbReference type="NCBI Taxonomy" id="2794353"/>
    <lineage>
        <taxon>Bacteria</taxon>
        <taxon>Bacillati</taxon>
        <taxon>Bacillota</taxon>
        <taxon>Bacilli</taxon>
        <taxon>Lactobacillales</taxon>
        <taxon>Enterococcaceae</taxon>
        <taxon>Vagococcus</taxon>
    </lineage>
</organism>
<keyword evidence="1" id="KW-0472">Membrane</keyword>
<dbReference type="EMBL" id="JAEEGA010000002">
    <property type="protein sequence ID" value="MBP1039909.1"/>
    <property type="molecule type" value="Genomic_DNA"/>
</dbReference>
<feature type="transmembrane region" description="Helical" evidence="1">
    <location>
        <begin position="105"/>
        <end position="127"/>
    </location>
</feature>
<comment type="caution">
    <text evidence="3">The sequence shown here is derived from an EMBL/GenBank/DDBJ whole genome shotgun (WGS) entry which is preliminary data.</text>
</comment>
<proteinExistence type="predicted"/>
<evidence type="ECO:0000313" key="4">
    <source>
        <dbReference type="Proteomes" id="UP000674938"/>
    </source>
</evidence>
<feature type="domain" description="DUF4097" evidence="2">
    <location>
        <begin position="226"/>
        <end position="375"/>
    </location>
</feature>
<reference evidence="3" key="1">
    <citation type="submission" date="2020-12" db="EMBL/GenBank/DDBJ databases">
        <title>Vagococcus allomyrinae sp. nov. and Enterococcus lavae sp. nov., isolated from the larvae of Allomyrina dichotoma.</title>
        <authorList>
            <person name="Lee S.D."/>
        </authorList>
    </citation>
    <scope>NUCLEOTIDE SEQUENCE</scope>
    <source>
        <strain evidence="3">BWB3-3</strain>
    </source>
</reference>
<evidence type="ECO:0000313" key="3">
    <source>
        <dbReference type="EMBL" id="MBP1039909.1"/>
    </source>
</evidence>
<keyword evidence="1" id="KW-0812">Transmembrane</keyword>
<protein>
    <submittedName>
        <fullName evidence="3">DUF4097 family beta strand repeat protein</fullName>
    </submittedName>
</protein>
<feature type="transmembrane region" description="Helical" evidence="1">
    <location>
        <begin position="133"/>
        <end position="154"/>
    </location>
</feature>
<dbReference type="InterPro" id="IPR025164">
    <property type="entry name" value="Toastrack_DUF4097"/>
</dbReference>
<dbReference type="AlphaFoldDB" id="A0A940P7J8"/>
<dbReference type="RefSeq" id="WP_209524817.1">
    <property type="nucleotide sequence ID" value="NZ_JAEEGA010000002.1"/>
</dbReference>
<keyword evidence="4" id="KW-1185">Reference proteome</keyword>
<name>A0A940P7J8_9ENTE</name>
<evidence type="ECO:0000256" key="1">
    <source>
        <dbReference type="SAM" id="Phobius"/>
    </source>
</evidence>
<accession>A0A940P7J8</accession>
<gene>
    <name evidence="3" type="ORF">I6N95_02680</name>
</gene>
<dbReference type="Pfam" id="PF13349">
    <property type="entry name" value="DUF4097"/>
    <property type="match status" value="1"/>
</dbReference>
<keyword evidence="1" id="KW-1133">Transmembrane helix</keyword>
<sequence length="522" mass="57380">MSKIDQFFIEMEALFLKGDLSAFDDLKEDLLEHISIQLEEGLTEEEILTRLGEPADLVDEFYEEQRLHTALTAETDVVALENVKEVYLNERKEKIFSLYEGLQRLLTCFLQVVLILTGLFSLSYLGIELLKERHIAMIPLLMLITSISGLCLIVRSNKDRYRTGSSSKRLFLGMLFVGLVIGTVVSILNGAFFYKGTSVSQTAELTKEDLRLVTVKSDFPIDLLTMPTTQSTIRVEVKGNVKQAAKERLNKLSQQNKETLTLDFGESGLFDSFTQLKPVEVVLYLPSQLMETEIQLDLNKGVVQAQDLSVKKIVANVKKGEFKGDNLQSTDFSFNSESGELIMNHYQTAIQAASTHGKIILKKGSGNVTVETASGLVSLIGITAEKTRLKSQDGKVIVNETVISELAVESQSNAVVLEKQHGNTKVSMGGGKLIVTNNQGRLEVVNQSASVIVAQDSVLAGNISSQSGLVKWVQAPQAPMNFALSSEQGKVVNELTTKSNGPVFDISSSTGNINVYDKVIKE</sequence>
<feature type="transmembrane region" description="Helical" evidence="1">
    <location>
        <begin position="170"/>
        <end position="194"/>
    </location>
</feature>
<dbReference type="Proteomes" id="UP000674938">
    <property type="component" value="Unassembled WGS sequence"/>
</dbReference>